<keyword evidence="3 7" id="KW-0812">Transmembrane</keyword>
<keyword evidence="4 7" id="KW-1133">Transmembrane helix</keyword>
<feature type="transmembrane region" description="Helical" evidence="7">
    <location>
        <begin position="554"/>
        <end position="572"/>
    </location>
</feature>
<proteinExistence type="inferred from homology"/>
<comment type="subcellular location">
    <subcellularLocation>
        <location evidence="1">Membrane</location>
        <topology evidence="1">Multi-pass membrane protein</topology>
    </subcellularLocation>
</comment>
<sequence>MDYSTGSTLKESPIRSPTLSEKQFFQNNACNQQQQYQQQQKHQFPGMPSSKRDLIDNMFTYINRDLLISKIFYFFFFAAFGSLFPLMAVYFRQLGMNPTQGGILIGFRPFVEFCSAPLWGVFADKWKKGKQLLLFSLFCWIAFTLSLAFVRPPAHSCISTNSTHLFLSEPYERRRREVASAENWINPENLLIDDSAISLTESHSNSLKNFMNGLYHQNLGTSDSGGPYYIKRNDVSGRYQDPADLFSTKEYLSHFISKRKRPKHEGYEIDHSKIANKNKEQVAGLVSPRFSTIVYREDQVQQVFFVLLVLIVVGEFFSAPAITLADSVTLAYLGDDVENYGRQRMFGSLGWGVAMFLVGMALDHSTTFPNHPCGTQEQGEKNYVVCFAVFSVLMSCAFITATQFNFAFQQGIMDIPLKQIASQIKEKIKETVTGRRKIDRMRLVEEDDFDYYTKDKAHIEPTFQEKTPPDKLHISLGEQNDMVSDTVKGQSSGSGKTFEEETYFGKWITVLKMLANLRYMSVLFVAWFMGFGIGLIFTFLFWHLQDLGGSPTLFGVASVFNHISELLAYFLSVKFISKFGHVKVLYAGLLGNIIRFLYISLLSSPWWVLPFEFIQGLTHAAVWAACCSYITQAIPTNLRSSAQGILQGLHHGLGRGCGAVFGGILVNYIGSEVTFRAYGITCIFVLVGFFLINRFFVGAEIVLPQTTEAHRILEEASHLAPHGVPANPIARDLSSHMIKDMDLAEQKSHQSNGTTQSGFYGATENPQFLTPRPKSPGMYEQDSGVSSGNPFLRGGNQRYQPDPVSRESYGGYRSGNPFNDSYQHGSSGQRLIMDAPPRANTGMYQQQPDNWMDQSYGP</sequence>
<feature type="transmembrane region" description="Helical" evidence="7">
    <location>
        <begin position="303"/>
        <end position="333"/>
    </location>
</feature>
<feature type="domain" description="Major facilitator superfamily associated" evidence="8">
    <location>
        <begin position="69"/>
        <end position="677"/>
    </location>
</feature>
<dbReference type="RefSeq" id="XP_029635267.1">
    <property type="nucleotide sequence ID" value="XM_029779407.2"/>
</dbReference>
<evidence type="ECO:0000256" key="3">
    <source>
        <dbReference type="ARBA" id="ARBA00022692"/>
    </source>
</evidence>
<dbReference type="PANTHER" id="PTHR16172">
    <property type="entry name" value="MAJOR FACILITATOR SUPERFAMILY DOMAIN-CONTAINING PROTEIN 6-LIKE"/>
    <property type="match status" value="1"/>
</dbReference>
<protein>
    <submittedName>
        <fullName evidence="10">Major facilitator superfamily domain-containing protein 6-like</fullName>
    </submittedName>
</protein>
<dbReference type="Gene3D" id="1.20.1250.20">
    <property type="entry name" value="MFS general substrate transporter like domains"/>
    <property type="match status" value="3"/>
</dbReference>
<feature type="transmembrane region" description="Helical" evidence="7">
    <location>
        <begin position="584"/>
        <end position="607"/>
    </location>
</feature>
<feature type="compositionally biased region" description="Polar residues" evidence="6">
    <location>
        <begin position="842"/>
        <end position="858"/>
    </location>
</feature>
<reference evidence="10" key="1">
    <citation type="submission" date="2025-08" db="UniProtKB">
        <authorList>
            <consortium name="RefSeq"/>
        </authorList>
    </citation>
    <scope>IDENTIFICATION</scope>
</reference>
<keyword evidence="5 7" id="KW-0472">Membrane</keyword>
<evidence type="ECO:0000313" key="10">
    <source>
        <dbReference type="RefSeq" id="XP_029635267.1"/>
    </source>
</evidence>
<feature type="transmembrane region" description="Helical" evidence="7">
    <location>
        <begin position="71"/>
        <end position="91"/>
    </location>
</feature>
<evidence type="ECO:0000259" key="8">
    <source>
        <dbReference type="Pfam" id="PF12832"/>
    </source>
</evidence>
<dbReference type="Proteomes" id="UP000515154">
    <property type="component" value="Linkage group LG4"/>
</dbReference>
<dbReference type="InterPro" id="IPR036259">
    <property type="entry name" value="MFS_trans_sf"/>
</dbReference>
<feature type="transmembrane region" description="Helical" evidence="7">
    <location>
        <begin position="132"/>
        <end position="150"/>
    </location>
</feature>
<dbReference type="SUPFAM" id="SSF103473">
    <property type="entry name" value="MFS general substrate transporter"/>
    <property type="match status" value="1"/>
</dbReference>
<feature type="region of interest" description="Disordered" evidence="6">
    <location>
        <begin position="745"/>
        <end position="858"/>
    </location>
</feature>
<evidence type="ECO:0000256" key="2">
    <source>
        <dbReference type="ARBA" id="ARBA00005241"/>
    </source>
</evidence>
<keyword evidence="9" id="KW-1185">Reference proteome</keyword>
<dbReference type="AlphaFoldDB" id="A0A6P7SAG6"/>
<evidence type="ECO:0000256" key="1">
    <source>
        <dbReference type="ARBA" id="ARBA00004141"/>
    </source>
</evidence>
<dbReference type="CDD" id="cd17335">
    <property type="entry name" value="MFS_MFSD6"/>
    <property type="match status" value="1"/>
</dbReference>
<evidence type="ECO:0000313" key="9">
    <source>
        <dbReference type="Proteomes" id="UP000515154"/>
    </source>
</evidence>
<dbReference type="KEGG" id="osn:115210712"/>
<gene>
    <name evidence="10" type="primary">LOC115210712</name>
</gene>
<evidence type="ECO:0000256" key="6">
    <source>
        <dbReference type="SAM" id="MobiDB-lite"/>
    </source>
</evidence>
<feature type="transmembrane region" description="Helical" evidence="7">
    <location>
        <begin position="522"/>
        <end position="542"/>
    </location>
</feature>
<organism evidence="9 10">
    <name type="scientific">Octopus sinensis</name>
    <name type="common">East Asian common octopus</name>
    <dbReference type="NCBI Taxonomy" id="2607531"/>
    <lineage>
        <taxon>Eukaryota</taxon>
        <taxon>Metazoa</taxon>
        <taxon>Spiralia</taxon>
        <taxon>Lophotrochozoa</taxon>
        <taxon>Mollusca</taxon>
        <taxon>Cephalopoda</taxon>
        <taxon>Coleoidea</taxon>
        <taxon>Octopodiformes</taxon>
        <taxon>Octopoda</taxon>
        <taxon>Incirrata</taxon>
        <taxon>Octopodidae</taxon>
        <taxon>Octopus</taxon>
    </lineage>
</organism>
<feature type="transmembrane region" description="Helical" evidence="7">
    <location>
        <begin position="382"/>
        <end position="408"/>
    </location>
</feature>
<accession>A0A6P7SAG6</accession>
<dbReference type="InterPro" id="IPR024989">
    <property type="entry name" value="MFS_assoc_dom"/>
</dbReference>
<evidence type="ECO:0000256" key="5">
    <source>
        <dbReference type="ARBA" id="ARBA00023136"/>
    </source>
</evidence>
<evidence type="ECO:0000256" key="4">
    <source>
        <dbReference type="ARBA" id="ARBA00022989"/>
    </source>
</evidence>
<feature type="compositionally biased region" description="Polar residues" evidence="6">
    <location>
        <begin position="749"/>
        <end position="768"/>
    </location>
</feature>
<dbReference type="PANTHER" id="PTHR16172:SF2">
    <property type="entry name" value="MAJOR FACILITATOR SUPERFAMILY DOMAIN-CONTAINING PROTEIN 6"/>
    <property type="match status" value="1"/>
</dbReference>
<dbReference type="Pfam" id="PF12832">
    <property type="entry name" value="MFS_1_like"/>
    <property type="match status" value="1"/>
</dbReference>
<feature type="transmembrane region" description="Helical" evidence="7">
    <location>
        <begin position="675"/>
        <end position="696"/>
    </location>
</feature>
<dbReference type="InterPro" id="IPR051717">
    <property type="entry name" value="MFS_MFSD6"/>
</dbReference>
<dbReference type="GO" id="GO:0016020">
    <property type="term" value="C:membrane"/>
    <property type="evidence" value="ECO:0007669"/>
    <property type="project" value="UniProtKB-SubCell"/>
</dbReference>
<comment type="similarity">
    <text evidence="2">Belongs to the major facilitator superfamily. MFSD6 family.</text>
</comment>
<evidence type="ECO:0000256" key="7">
    <source>
        <dbReference type="SAM" id="Phobius"/>
    </source>
</evidence>
<name>A0A6P7SAG6_9MOLL</name>
<feature type="compositionally biased region" description="Polar residues" evidence="6">
    <location>
        <begin position="816"/>
        <end position="829"/>
    </location>
</feature>